<organism evidence="2 3">
    <name type="scientific">Engystomops pustulosus</name>
    <name type="common">Tungara frog</name>
    <name type="synonym">Physalaemus pustulosus</name>
    <dbReference type="NCBI Taxonomy" id="76066"/>
    <lineage>
        <taxon>Eukaryota</taxon>
        <taxon>Metazoa</taxon>
        <taxon>Chordata</taxon>
        <taxon>Craniata</taxon>
        <taxon>Vertebrata</taxon>
        <taxon>Euteleostomi</taxon>
        <taxon>Amphibia</taxon>
        <taxon>Batrachia</taxon>
        <taxon>Anura</taxon>
        <taxon>Neobatrachia</taxon>
        <taxon>Hyloidea</taxon>
        <taxon>Leptodactylidae</taxon>
        <taxon>Leiuperinae</taxon>
        <taxon>Engystomops</taxon>
    </lineage>
</organism>
<proteinExistence type="predicted"/>
<accession>A0AAV6ZB16</accession>
<gene>
    <name evidence="2" type="ORF">GDO81_022308</name>
</gene>
<name>A0AAV6ZB16_ENGPU</name>
<evidence type="ECO:0000256" key="1">
    <source>
        <dbReference type="SAM" id="SignalP"/>
    </source>
</evidence>
<comment type="caution">
    <text evidence="2">The sequence shown here is derived from an EMBL/GenBank/DDBJ whole genome shotgun (WGS) entry which is preliminary data.</text>
</comment>
<evidence type="ECO:0000313" key="2">
    <source>
        <dbReference type="EMBL" id="KAG8544535.1"/>
    </source>
</evidence>
<keyword evidence="1" id="KW-0732">Signal</keyword>
<reference evidence="2" key="1">
    <citation type="thesis" date="2020" institute="ProQuest LLC" country="789 East Eisenhower Parkway, Ann Arbor, MI, USA">
        <title>Comparative Genomics and Chromosome Evolution.</title>
        <authorList>
            <person name="Mudd A.B."/>
        </authorList>
    </citation>
    <scope>NUCLEOTIDE SEQUENCE</scope>
    <source>
        <strain evidence="2">237g6f4</strain>
        <tissue evidence="2">Blood</tissue>
    </source>
</reference>
<feature type="chain" id="PRO_5043832161" evidence="1">
    <location>
        <begin position="20"/>
        <end position="71"/>
    </location>
</feature>
<keyword evidence="3" id="KW-1185">Reference proteome</keyword>
<dbReference type="EMBL" id="WNYA01002187">
    <property type="protein sequence ID" value="KAG8544535.1"/>
    <property type="molecule type" value="Genomic_DNA"/>
</dbReference>
<dbReference type="AlphaFoldDB" id="A0AAV6ZB16"/>
<feature type="signal peptide" evidence="1">
    <location>
        <begin position="1"/>
        <end position="19"/>
    </location>
</feature>
<dbReference type="Proteomes" id="UP000824782">
    <property type="component" value="Unassembled WGS sequence"/>
</dbReference>
<evidence type="ECO:0000313" key="3">
    <source>
        <dbReference type="Proteomes" id="UP000824782"/>
    </source>
</evidence>
<protein>
    <submittedName>
        <fullName evidence="2">Uncharacterized protein</fullName>
    </submittedName>
</protein>
<sequence length="71" mass="7807">MKPVIISVFLLSLFHSIDCDLDCYKCKGRNQETCQQTVVKCAKGQSCMTISEECIVNGTTHSSMEGVSSSR</sequence>